<gene>
    <name evidence="2" type="ORF">HQ497_09405</name>
</gene>
<organism evidence="2 3">
    <name type="scientific">SAR86 cluster bacterium</name>
    <dbReference type="NCBI Taxonomy" id="2030880"/>
    <lineage>
        <taxon>Bacteria</taxon>
        <taxon>Pseudomonadati</taxon>
        <taxon>Pseudomonadota</taxon>
        <taxon>Gammaproteobacteria</taxon>
        <taxon>SAR86 cluster</taxon>
    </lineage>
</organism>
<evidence type="ECO:0000313" key="2">
    <source>
        <dbReference type="EMBL" id="NQV65569.1"/>
    </source>
</evidence>
<dbReference type="SUPFAM" id="SSF51735">
    <property type="entry name" value="NAD(P)-binding Rossmann-fold domains"/>
    <property type="match status" value="1"/>
</dbReference>
<dbReference type="Gene3D" id="3.40.50.720">
    <property type="entry name" value="NAD(P)-binding Rossmann-like Domain"/>
    <property type="match status" value="1"/>
</dbReference>
<accession>A0A972VWH1</accession>
<dbReference type="GO" id="GO:0005886">
    <property type="term" value="C:plasma membrane"/>
    <property type="evidence" value="ECO:0007669"/>
    <property type="project" value="TreeGrafter"/>
</dbReference>
<proteinExistence type="predicted"/>
<reference evidence="2" key="1">
    <citation type="submission" date="2020-05" db="EMBL/GenBank/DDBJ databases">
        <title>Sulfur intermediates as new biogeochemical hubs in an aquatic model microbial ecosystem.</title>
        <authorList>
            <person name="Vigneron A."/>
        </authorList>
    </citation>
    <scope>NUCLEOTIDE SEQUENCE</scope>
    <source>
        <strain evidence="2">Bin.250</strain>
    </source>
</reference>
<feature type="domain" description="Saccharopine dehydrogenase NADP binding" evidence="1">
    <location>
        <begin position="9"/>
        <end position="137"/>
    </location>
</feature>
<evidence type="ECO:0000259" key="1">
    <source>
        <dbReference type="Pfam" id="PF03435"/>
    </source>
</evidence>
<dbReference type="InterPro" id="IPR005097">
    <property type="entry name" value="Sacchrp_dh_NADP-bd"/>
</dbReference>
<comment type="caution">
    <text evidence="2">The sequence shown here is derived from an EMBL/GenBank/DDBJ whole genome shotgun (WGS) entry which is preliminary data.</text>
</comment>
<name>A0A972VWH1_9GAMM</name>
<evidence type="ECO:0000313" key="3">
    <source>
        <dbReference type="Proteomes" id="UP000754644"/>
    </source>
</evidence>
<dbReference type="EMBL" id="JABMOJ010000349">
    <property type="protein sequence ID" value="NQV65569.1"/>
    <property type="molecule type" value="Genomic_DNA"/>
</dbReference>
<sequence length="413" mass="44153">MDQQREFDVVLFGATGFTGKLVAEYLCKTYGVAGELKWALAGRNQAKLEAVRTDLLGAGETSVALIVVESLDQAAMNAMAARTAVVCTTVGPYALYGTPLVAACVAHGTHYCDLTGEVQWMHRVINEYQTPAEASGARIVHTCGFDSIPSDLGAFYVQEQMHARHGVYAQQVKYRVVKAEGGMSGGTVASMMNMMEEVKADPSIGEIINDPYALDPVNMPRGPDGADQVAPLYDAHFKQWTAPFVMAAINTRVVRRSNALLGYRYGPQFRYDEAILTGAGPVGYMKAVAVASGTFLMMIASAIAPVRNLLKSVLPAQGEGPSPETIEKGSFVIELLALHPTDATKNLRARVTADRDPGYGATSKMLGESAVCLALDELDVSGGCLTPSAAMGMTLIDRLVEKAGMTFEILDRP</sequence>
<dbReference type="InterPro" id="IPR051276">
    <property type="entry name" value="Saccharopine_DH-like_oxidrdct"/>
</dbReference>
<dbReference type="PANTHER" id="PTHR12286">
    <property type="entry name" value="SACCHAROPINE DEHYDROGENASE-LIKE OXIDOREDUCTASE"/>
    <property type="match status" value="1"/>
</dbReference>
<dbReference type="PANTHER" id="PTHR12286:SF5">
    <property type="entry name" value="SACCHAROPINE DEHYDROGENASE-LIKE OXIDOREDUCTASE"/>
    <property type="match status" value="1"/>
</dbReference>
<dbReference type="Proteomes" id="UP000754644">
    <property type="component" value="Unassembled WGS sequence"/>
</dbReference>
<dbReference type="AlphaFoldDB" id="A0A972VWH1"/>
<dbReference type="GO" id="GO:0009247">
    <property type="term" value="P:glycolipid biosynthetic process"/>
    <property type="evidence" value="ECO:0007669"/>
    <property type="project" value="TreeGrafter"/>
</dbReference>
<dbReference type="Pfam" id="PF03435">
    <property type="entry name" value="Sacchrp_dh_NADP"/>
    <property type="match status" value="1"/>
</dbReference>
<protein>
    <submittedName>
        <fullName evidence="2">Saccharopine dehydrogenase NADP-binding domain-containing protein</fullName>
    </submittedName>
</protein>
<dbReference type="InterPro" id="IPR036291">
    <property type="entry name" value="NAD(P)-bd_dom_sf"/>
</dbReference>